<dbReference type="RefSeq" id="WP_164210997.1">
    <property type="nucleotide sequence ID" value="NZ_JAAGSC010000040.1"/>
</dbReference>
<gene>
    <name evidence="1" type="ORF">G3I74_07650</name>
</gene>
<dbReference type="AlphaFoldDB" id="A0A845UVU9"/>
<protein>
    <submittedName>
        <fullName evidence="1">Uncharacterized protein</fullName>
    </submittedName>
</protein>
<name>A0A845UVU9_9GAMM</name>
<reference evidence="1 2" key="1">
    <citation type="submission" date="2020-02" db="EMBL/GenBank/DDBJ databases">
        <authorList>
            <person name="Zhang X.-Y."/>
        </authorList>
    </citation>
    <scope>NUCLEOTIDE SEQUENCE [LARGE SCALE GENOMIC DNA]</scope>
    <source>
        <strain evidence="1 2">C33</strain>
    </source>
</reference>
<evidence type="ECO:0000313" key="1">
    <source>
        <dbReference type="EMBL" id="NDY95597.1"/>
    </source>
</evidence>
<keyword evidence="2" id="KW-1185">Reference proteome</keyword>
<evidence type="ECO:0000313" key="2">
    <source>
        <dbReference type="Proteomes" id="UP000484885"/>
    </source>
</evidence>
<organism evidence="1 2">
    <name type="scientific">Wenzhouxiangella limi</name>
    <dbReference type="NCBI Taxonomy" id="2707351"/>
    <lineage>
        <taxon>Bacteria</taxon>
        <taxon>Pseudomonadati</taxon>
        <taxon>Pseudomonadota</taxon>
        <taxon>Gammaproteobacteria</taxon>
        <taxon>Chromatiales</taxon>
        <taxon>Wenzhouxiangellaceae</taxon>
        <taxon>Wenzhouxiangella</taxon>
    </lineage>
</organism>
<dbReference type="Proteomes" id="UP000484885">
    <property type="component" value="Unassembled WGS sequence"/>
</dbReference>
<sequence length="53" mass="5953">MTRPKRTYTIFAMWQIVEHRKVDSKLSGKTLARALGCHPAVLVFPGWELGIAA</sequence>
<proteinExistence type="predicted"/>
<accession>A0A845UVU9</accession>
<dbReference type="EMBL" id="JAAGSC010000040">
    <property type="protein sequence ID" value="NDY95597.1"/>
    <property type="molecule type" value="Genomic_DNA"/>
</dbReference>
<comment type="caution">
    <text evidence="1">The sequence shown here is derived from an EMBL/GenBank/DDBJ whole genome shotgun (WGS) entry which is preliminary data.</text>
</comment>